<sequence length="775" mass="87917">MFADPQGPATSATSNALSSPARHSTTFSLARHHYGRQIKDIQNHLVGGFPAREFLEKFFAISVKAKMPLSKGAFDNVPQPQGGAKFKETSMNGPLTDALNAEQDGIRRCPGYIFVNTGDREDGKYGSKPEISAYMEGSKETKADPGWQQIIVAIRLVDFACDKPSEGNRFLFDHLNKVDQETAEIALGQQTYYATEICARQHRNFLFSIFVTPTHARFLRWDRAGVIISESFNYREEPEILCDFLWRFGHMSHEQRGGDTSVQRATKEEEELFKRAIKDHLILQLGKLSSSVLEVELKRHYVEDVVTKIPVRTSMRVQEIKQKGQADARETDGSARARSKARSKIIGKISAKGMQKEAESEEIHADPEENVTFDEKSMVEEYLVSHPVASPSSLVSSGTRGYWAVRARDKAVHFLKDTWRTDVEGMEVEGRILQKLAAKKVPNVPTVLCWSDVGLVNDEEITVNDSKVAVHSVHCTQTDLYKNADWNTHKPSESIEIKLTRRVHYRQITKEAGYTLERLNGTYELLHGARDVFTALRDAHSLCNRFHRDISSTNIILFTDESHPWPQRRAILGDWELSDQDVPGPSRDRWVSGTWPFMSINTLAAMDQRRPFHVADDVESLIYVIFYCAIHFLPWNNYSSITHREINTFFFHQHGSNGTGGIGKRANLWIGDIFASAKFDFVSDWLAKFFVLMRSYAMPDMKASSKEVFYAYSGIFYQEDAYWSGLPTSNRQVNELPHTGRKTSIISGSTVSSSQPHAHTWPTDVTKVKMRLRIC</sequence>
<dbReference type="Proteomes" id="UP000807469">
    <property type="component" value="Unassembled WGS sequence"/>
</dbReference>
<dbReference type="OrthoDB" id="5592585at2759"/>
<dbReference type="PANTHER" id="PTHR38248:SF2">
    <property type="entry name" value="FUNK1 11"/>
    <property type="match status" value="1"/>
</dbReference>
<name>A0A9P6CMU6_9AGAR</name>
<accession>A0A9P6CMU6</accession>
<feature type="region of interest" description="Disordered" evidence="1">
    <location>
        <begin position="74"/>
        <end position="93"/>
    </location>
</feature>
<proteinExistence type="predicted"/>
<dbReference type="AlphaFoldDB" id="A0A9P6CMU6"/>
<keyword evidence="4" id="KW-1185">Reference proteome</keyword>
<organism evidence="3 4">
    <name type="scientific">Pholiota conissans</name>
    <dbReference type="NCBI Taxonomy" id="109636"/>
    <lineage>
        <taxon>Eukaryota</taxon>
        <taxon>Fungi</taxon>
        <taxon>Dikarya</taxon>
        <taxon>Basidiomycota</taxon>
        <taxon>Agaricomycotina</taxon>
        <taxon>Agaricomycetes</taxon>
        <taxon>Agaricomycetidae</taxon>
        <taxon>Agaricales</taxon>
        <taxon>Agaricineae</taxon>
        <taxon>Strophariaceae</taxon>
        <taxon>Pholiota</taxon>
    </lineage>
</organism>
<feature type="region of interest" description="Disordered" evidence="1">
    <location>
        <begin position="1"/>
        <end position="22"/>
    </location>
</feature>
<dbReference type="Gene3D" id="1.10.510.10">
    <property type="entry name" value="Transferase(Phosphotransferase) domain 1"/>
    <property type="match status" value="1"/>
</dbReference>
<evidence type="ECO:0000313" key="4">
    <source>
        <dbReference type="Proteomes" id="UP000807469"/>
    </source>
</evidence>
<feature type="domain" description="Fungal-type protein kinase" evidence="2">
    <location>
        <begin position="180"/>
        <end position="269"/>
    </location>
</feature>
<evidence type="ECO:0000259" key="2">
    <source>
        <dbReference type="Pfam" id="PF17667"/>
    </source>
</evidence>
<gene>
    <name evidence="3" type="ORF">BDN70DRAFT_886725</name>
</gene>
<feature type="compositionally biased region" description="Polar residues" evidence="1">
    <location>
        <begin position="8"/>
        <end position="22"/>
    </location>
</feature>
<reference evidence="3" key="1">
    <citation type="submission" date="2020-11" db="EMBL/GenBank/DDBJ databases">
        <authorList>
            <consortium name="DOE Joint Genome Institute"/>
            <person name="Ahrendt S."/>
            <person name="Riley R."/>
            <person name="Andreopoulos W."/>
            <person name="Labutti K."/>
            <person name="Pangilinan J."/>
            <person name="Ruiz-Duenas F.J."/>
            <person name="Barrasa J.M."/>
            <person name="Sanchez-Garcia M."/>
            <person name="Camarero S."/>
            <person name="Miyauchi S."/>
            <person name="Serrano A."/>
            <person name="Linde D."/>
            <person name="Babiker R."/>
            <person name="Drula E."/>
            <person name="Ayuso-Fernandez I."/>
            <person name="Pacheco R."/>
            <person name="Padilla G."/>
            <person name="Ferreira P."/>
            <person name="Barriuso J."/>
            <person name="Kellner H."/>
            <person name="Castanera R."/>
            <person name="Alfaro M."/>
            <person name="Ramirez L."/>
            <person name="Pisabarro A.G."/>
            <person name="Kuo A."/>
            <person name="Tritt A."/>
            <person name="Lipzen A."/>
            <person name="He G."/>
            <person name="Yan M."/>
            <person name="Ng V."/>
            <person name="Cullen D."/>
            <person name="Martin F."/>
            <person name="Rosso M.-N."/>
            <person name="Henrissat B."/>
            <person name="Hibbett D."/>
            <person name="Martinez A.T."/>
            <person name="Grigoriev I.V."/>
        </authorList>
    </citation>
    <scope>NUCLEOTIDE SEQUENCE</scope>
    <source>
        <strain evidence="3">CIRM-BRFM 674</strain>
    </source>
</reference>
<dbReference type="PANTHER" id="PTHR38248">
    <property type="entry name" value="FUNK1 6"/>
    <property type="match status" value="1"/>
</dbReference>
<feature type="region of interest" description="Disordered" evidence="1">
    <location>
        <begin position="320"/>
        <end position="343"/>
    </location>
</feature>
<comment type="caution">
    <text evidence="3">The sequence shown here is derived from an EMBL/GenBank/DDBJ whole genome shotgun (WGS) entry which is preliminary data.</text>
</comment>
<feature type="compositionally biased region" description="Basic and acidic residues" evidence="1">
    <location>
        <begin position="320"/>
        <end position="335"/>
    </location>
</feature>
<evidence type="ECO:0000313" key="3">
    <source>
        <dbReference type="EMBL" id="KAF9472701.1"/>
    </source>
</evidence>
<protein>
    <recommendedName>
        <fullName evidence="2">Fungal-type protein kinase domain-containing protein</fullName>
    </recommendedName>
</protein>
<dbReference type="Pfam" id="PF17667">
    <property type="entry name" value="Pkinase_fungal"/>
    <property type="match status" value="2"/>
</dbReference>
<dbReference type="SUPFAM" id="SSF56112">
    <property type="entry name" value="Protein kinase-like (PK-like)"/>
    <property type="match status" value="1"/>
</dbReference>
<evidence type="ECO:0000256" key="1">
    <source>
        <dbReference type="SAM" id="MobiDB-lite"/>
    </source>
</evidence>
<dbReference type="InterPro" id="IPR011009">
    <property type="entry name" value="Kinase-like_dom_sf"/>
</dbReference>
<dbReference type="InterPro" id="IPR040976">
    <property type="entry name" value="Pkinase_fungal"/>
</dbReference>
<dbReference type="EMBL" id="MU155507">
    <property type="protein sequence ID" value="KAF9472701.1"/>
    <property type="molecule type" value="Genomic_DNA"/>
</dbReference>
<feature type="domain" description="Fungal-type protein kinase" evidence="2">
    <location>
        <begin position="370"/>
        <end position="627"/>
    </location>
</feature>